<evidence type="ECO:0000313" key="3">
    <source>
        <dbReference type="Proteomes" id="UP001633002"/>
    </source>
</evidence>
<feature type="compositionally biased region" description="Basic and acidic residues" evidence="1">
    <location>
        <begin position="30"/>
        <end position="39"/>
    </location>
</feature>
<dbReference type="AlphaFoldDB" id="A0ABD3I7C7"/>
<name>A0ABD3I7C7_9MARC</name>
<dbReference type="EMBL" id="JBJQOH010000001">
    <property type="protein sequence ID" value="KAL3699572.1"/>
    <property type="molecule type" value="Genomic_DNA"/>
</dbReference>
<keyword evidence="3" id="KW-1185">Reference proteome</keyword>
<evidence type="ECO:0000313" key="2">
    <source>
        <dbReference type="EMBL" id="KAL3699572.1"/>
    </source>
</evidence>
<sequence>MGSDTTKTSDPDLPNKRKAHRQVISDSETEAEKEKEVKKTKTSSVKLEAEAPTTVTPMDINELGISLFDLRRITSKIFRTPSMDSSMDSVADLVSALKSTTSAAPPVQPTARDTENRLSTLVETLKKELTSHGLSIPSEGSADEIAKLEKRLQACSNSLASLLGQIPPQGGLTLDPDDKHVNRITDLAKMMIAED</sequence>
<comment type="caution">
    <text evidence="2">The sequence shown here is derived from an EMBL/GenBank/DDBJ whole genome shotgun (WGS) entry which is preliminary data.</text>
</comment>
<proteinExistence type="predicted"/>
<reference evidence="2 3" key="1">
    <citation type="submission" date="2024-09" db="EMBL/GenBank/DDBJ databases">
        <title>Chromosome-scale assembly of Riccia sorocarpa.</title>
        <authorList>
            <person name="Paukszto L."/>
        </authorList>
    </citation>
    <scope>NUCLEOTIDE SEQUENCE [LARGE SCALE GENOMIC DNA]</scope>
    <source>
        <strain evidence="2">LP-2024</strain>
        <tissue evidence="2">Aerial parts of the thallus</tissue>
    </source>
</reference>
<accession>A0ABD3I7C7</accession>
<organism evidence="2 3">
    <name type="scientific">Riccia sorocarpa</name>
    <dbReference type="NCBI Taxonomy" id="122646"/>
    <lineage>
        <taxon>Eukaryota</taxon>
        <taxon>Viridiplantae</taxon>
        <taxon>Streptophyta</taxon>
        <taxon>Embryophyta</taxon>
        <taxon>Marchantiophyta</taxon>
        <taxon>Marchantiopsida</taxon>
        <taxon>Marchantiidae</taxon>
        <taxon>Marchantiales</taxon>
        <taxon>Ricciaceae</taxon>
        <taxon>Riccia</taxon>
    </lineage>
</organism>
<dbReference type="Proteomes" id="UP001633002">
    <property type="component" value="Unassembled WGS sequence"/>
</dbReference>
<evidence type="ECO:0008006" key="4">
    <source>
        <dbReference type="Google" id="ProtNLM"/>
    </source>
</evidence>
<protein>
    <recommendedName>
        <fullName evidence="4">Phosphoprotein</fullName>
    </recommendedName>
</protein>
<feature type="region of interest" description="Disordered" evidence="1">
    <location>
        <begin position="1"/>
        <end position="45"/>
    </location>
</feature>
<gene>
    <name evidence="2" type="ORF">R1sor_017594</name>
</gene>
<evidence type="ECO:0000256" key="1">
    <source>
        <dbReference type="SAM" id="MobiDB-lite"/>
    </source>
</evidence>